<reference evidence="1 2" key="1">
    <citation type="submission" date="2024-11" db="EMBL/GenBank/DDBJ databases">
        <authorList>
            <person name="Heng Y.C."/>
            <person name="Lim A.C.H."/>
            <person name="Lee J.K.Y."/>
            <person name="Kittelmann S."/>
        </authorList>
    </citation>
    <scope>NUCLEOTIDE SEQUENCE [LARGE SCALE GENOMIC DNA]</scope>
    <source>
        <strain evidence="1 2">WILCCON 0202</strain>
    </source>
</reference>
<dbReference type="EMBL" id="JBJHZY010000003">
    <property type="protein sequence ID" value="MFL0269534.1"/>
    <property type="molecule type" value="Genomic_DNA"/>
</dbReference>
<dbReference type="InterPro" id="IPR018679">
    <property type="entry name" value="DUF2161"/>
</dbReference>
<evidence type="ECO:0000313" key="1">
    <source>
        <dbReference type="EMBL" id="MFL0269534.1"/>
    </source>
</evidence>
<comment type="caution">
    <text evidence="1">The sequence shown here is derived from an EMBL/GenBank/DDBJ whole genome shotgun (WGS) entry which is preliminary data.</text>
</comment>
<organism evidence="1 2">
    <name type="scientific">Candidatus Clostridium radicumherbarum</name>
    <dbReference type="NCBI Taxonomy" id="3381662"/>
    <lineage>
        <taxon>Bacteria</taxon>
        <taxon>Bacillati</taxon>
        <taxon>Bacillota</taxon>
        <taxon>Clostridia</taxon>
        <taxon>Eubacteriales</taxon>
        <taxon>Clostridiaceae</taxon>
        <taxon>Clostridium</taxon>
    </lineage>
</organism>
<proteinExistence type="predicted"/>
<dbReference type="Pfam" id="PF09929">
    <property type="entry name" value="DUF2161"/>
    <property type="match status" value="1"/>
</dbReference>
<accession>A0ABW8TVA7</accession>
<dbReference type="RefSeq" id="WP_406766152.1">
    <property type="nucleotide sequence ID" value="NZ_JBJHZY010000003.1"/>
</dbReference>
<keyword evidence="2" id="KW-1185">Reference proteome</keyword>
<evidence type="ECO:0000313" key="2">
    <source>
        <dbReference type="Proteomes" id="UP001623661"/>
    </source>
</evidence>
<name>A0ABW8TVA7_9CLOT</name>
<sequence length="241" mass="27645">MNIDEKQKILEEDLCGPVSRFLTNNGYTVRSEVKYCDITALKDNELIVVELKRNLSVDLLVQAVKRQKAADLVYIAVPKPKRMIGNSKWKGICHLLRRLELGLILVSFKGMESFVEVPIEPVYFNREKSKAINRKKRENIIKEINGRYCDLNVGGSTRRKLVTAYMESAIFIACLLNKYGALSPKELKNFGTDNKKTNSILLENHYGWFKKVKKGIYEINDSGKNALGQYKELADFYNSRI</sequence>
<dbReference type="Proteomes" id="UP001623661">
    <property type="component" value="Unassembled WGS sequence"/>
</dbReference>
<gene>
    <name evidence="1" type="ORF">ACJDUH_15735</name>
</gene>
<protein>
    <submittedName>
        <fullName evidence="1">DUF2161 family putative PD-(D/E)XK-type phosphodiesterase</fullName>
    </submittedName>
</protein>